<sequence length="47" mass="5329">MHFQTKALHFLNSNTSRGALETKAKRFPQTKAVSLLELNVSLLRIAF</sequence>
<dbReference type="AlphaFoldDB" id="M6F0P3"/>
<evidence type="ECO:0000313" key="2">
    <source>
        <dbReference type="Proteomes" id="UP000011980"/>
    </source>
</evidence>
<organism evidence="1 2">
    <name type="scientific">Leptospira kirschneri serovar Bulgarica str. Nikolaevo</name>
    <dbReference type="NCBI Taxonomy" id="1240687"/>
    <lineage>
        <taxon>Bacteria</taxon>
        <taxon>Pseudomonadati</taxon>
        <taxon>Spirochaetota</taxon>
        <taxon>Spirochaetia</taxon>
        <taxon>Leptospirales</taxon>
        <taxon>Leptospiraceae</taxon>
        <taxon>Leptospira</taxon>
    </lineage>
</organism>
<gene>
    <name evidence="1" type="ORF">LEP1GSC008_4096</name>
</gene>
<evidence type="ECO:0000313" key="1">
    <source>
        <dbReference type="EMBL" id="EMK20642.1"/>
    </source>
</evidence>
<protein>
    <submittedName>
        <fullName evidence="1">Uncharacterized protein</fullName>
    </submittedName>
</protein>
<accession>M6F0P3</accession>
<dbReference type="Proteomes" id="UP000011980">
    <property type="component" value="Unassembled WGS sequence"/>
</dbReference>
<name>M6F0P3_9LEPT</name>
<dbReference type="EMBL" id="ANCE01000207">
    <property type="protein sequence ID" value="EMK20642.1"/>
    <property type="molecule type" value="Genomic_DNA"/>
</dbReference>
<reference evidence="1 2" key="1">
    <citation type="submission" date="2013-01" db="EMBL/GenBank/DDBJ databases">
        <authorList>
            <person name="Harkins D.M."/>
            <person name="Durkin A.S."/>
            <person name="Brinkac L.M."/>
            <person name="Haft D.H."/>
            <person name="Selengut J.D."/>
            <person name="Sanka R."/>
            <person name="DePew J."/>
            <person name="Purushe J."/>
            <person name="Galloway R.L."/>
            <person name="Vinetz J.M."/>
            <person name="Sutton G.G."/>
            <person name="Nierman W.C."/>
            <person name="Fouts D.E."/>
        </authorList>
    </citation>
    <scope>NUCLEOTIDE SEQUENCE [LARGE SCALE GENOMIC DNA]</scope>
    <source>
        <strain evidence="1 2">Nikolaevo</strain>
    </source>
</reference>
<dbReference type="PATRIC" id="fig|1240687.3.peg.4402"/>
<proteinExistence type="predicted"/>
<comment type="caution">
    <text evidence="1">The sequence shown here is derived from an EMBL/GenBank/DDBJ whole genome shotgun (WGS) entry which is preliminary data.</text>
</comment>